<dbReference type="EMBL" id="DP000010">
    <property type="protein sequence ID" value="ABA93587.1"/>
    <property type="molecule type" value="Genomic_DNA"/>
</dbReference>
<reference evidence="1" key="2">
    <citation type="submission" date="2005-04" db="EMBL/GenBank/DDBJ databases">
        <authorList>
            <person name="Buell C.R."/>
            <person name="Wing R.A."/>
            <person name="McCombie W.A."/>
            <person name="Ouyang S."/>
        </authorList>
    </citation>
    <scope>NUCLEOTIDE SEQUENCE</scope>
</reference>
<reference evidence="1" key="3">
    <citation type="submission" date="2006-01" db="EMBL/GenBank/DDBJ databases">
        <authorList>
            <person name="Buell R."/>
        </authorList>
    </citation>
    <scope>NUCLEOTIDE SEQUENCE</scope>
</reference>
<dbReference type="AlphaFoldDB" id="Q2R4M0"/>
<name>Q2R4M0_ORYSJ</name>
<gene>
    <name evidence="1" type="ordered locus">LOC_Os11g28010</name>
</gene>
<reference evidence="1" key="1">
    <citation type="journal article" date="2005" name="BMC Biol.">
        <title>The sequence of rice chromosomes 11 and 12, rich in disease resistance genes and recent gene duplications.</title>
        <authorList>
            <consortium name="The rice chromosomes 11 and 12 sequencing consortia"/>
        </authorList>
    </citation>
    <scope>NUCLEOTIDE SEQUENCE [LARGE SCALE GENOMIC DNA]</scope>
</reference>
<evidence type="ECO:0000313" key="1">
    <source>
        <dbReference type="EMBL" id="ABA93587.1"/>
    </source>
</evidence>
<organism evidence="1">
    <name type="scientific">Oryza sativa subsp. japonica</name>
    <name type="common">Rice</name>
    <dbReference type="NCBI Taxonomy" id="39947"/>
    <lineage>
        <taxon>Eukaryota</taxon>
        <taxon>Viridiplantae</taxon>
        <taxon>Streptophyta</taxon>
        <taxon>Embryophyta</taxon>
        <taxon>Tracheophyta</taxon>
        <taxon>Spermatophyta</taxon>
        <taxon>Magnoliopsida</taxon>
        <taxon>Liliopsida</taxon>
        <taxon>Poales</taxon>
        <taxon>Poaceae</taxon>
        <taxon>BOP clade</taxon>
        <taxon>Oryzoideae</taxon>
        <taxon>Oryzeae</taxon>
        <taxon>Oryzinae</taxon>
        <taxon>Oryza</taxon>
        <taxon>Oryza sativa</taxon>
    </lineage>
</organism>
<accession>Q2R4M0</accession>
<protein>
    <submittedName>
        <fullName evidence="1">Uncharacterized protein</fullName>
    </submittedName>
</protein>
<proteinExistence type="predicted"/>
<sequence length="75" mass="8605">MAKAIGSDTRTSPDKDFIRRRCGYTVLKFQTIFVQKVPKIPKLAEVLSEIGSENLDNINFAVFAAEKYPFCHWPR</sequence>